<keyword evidence="1" id="KW-0472">Membrane</keyword>
<sequence length="179" mass="20285">MKFMCCHIYMIIFMCVICKILYVRSYYWKEYRGEIPIDAVPADTNKARNSTYIGQIFIQGRGLLPATIVAGSKIAISIQGTMIKTDKNIMILCSKEQDKFTWRNAKVGEKQSLTACCPSVNGGVEWNEIINIGRVNREGETIVGPVFTNLDKGNGLWIPHKGKEMRVMSYEVLTFNCKN</sequence>
<gene>
    <name evidence="2" type="ORF">RI129_012943</name>
</gene>
<dbReference type="InterPro" id="IPR006616">
    <property type="entry name" value="DM9_repeat"/>
</dbReference>
<evidence type="ECO:0000256" key="1">
    <source>
        <dbReference type="SAM" id="Phobius"/>
    </source>
</evidence>
<evidence type="ECO:0000313" key="3">
    <source>
        <dbReference type="Proteomes" id="UP001329430"/>
    </source>
</evidence>
<proteinExistence type="predicted"/>
<dbReference type="Pfam" id="PF11901">
    <property type="entry name" value="DM9"/>
    <property type="match status" value="1"/>
</dbReference>
<dbReference type="PANTHER" id="PTHR31649:SF10">
    <property type="entry name" value="IP19903P-RELATED"/>
    <property type="match status" value="1"/>
</dbReference>
<dbReference type="Proteomes" id="UP001329430">
    <property type="component" value="Chromosome 10"/>
</dbReference>
<comment type="caution">
    <text evidence="2">The sequence shown here is derived from an EMBL/GenBank/DDBJ whole genome shotgun (WGS) entry which is preliminary data.</text>
</comment>
<name>A0AAN7ZGM6_9COLE</name>
<keyword evidence="3" id="KW-1185">Reference proteome</keyword>
<protein>
    <submittedName>
        <fullName evidence="2">Uncharacterized protein</fullName>
    </submittedName>
</protein>
<feature type="transmembrane region" description="Helical" evidence="1">
    <location>
        <begin position="6"/>
        <end position="23"/>
    </location>
</feature>
<keyword evidence="1" id="KW-0812">Transmembrane</keyword>
<keyword evidence="1" id="KW-1133">Transmembrane helix</keyword>
<evidence type="ECO:0000313" key="2">
    <source>
        <dbReference type="EMBL" id="KAK5638648.1"/>
    </source>
</evidence>
<dbReference type="PANTHER" id="PTHR31649">
    <property type="entry name" value="AGAP009604-PA"/>
    <property type="match status" value="1"/>
</dbReference>
<dbReference type="EMBL" id="JAVRBK010000010">
    <property type="protein sequence ID" value="KAK5638648.1"/>
    <property type="molecule type" value="Genomic_DNA"/>
</dbReference>
<accession>A0AAN7ZGM6</accession>
<dbReference type="AlphaFoldDB" id="A0AAN7ZGM6"/>
<organism evidence="2 3">
    <name type="scientific">Pyrocoelia pectoralis</name>
    <dbReference type="NCBI Taxonomy" id="417401"/>
    <lineage>
        <taxon>Eukaryota</taxon>
        <taxon>Metazoa</taxon>
        <taxon>Ecdysozoa</taxon>
        <taxon>Arthropoda</taxon>
        <taxon>Hexapoda</taxon>
        <taxon>Insecta</taxon>
        <taxon>Pterygota</taxon>
        <taxon>Neoptera</taxon>
        <taxon>Endopterygota</taxon>
        <taxon>Coleoptera</taxon>
        <taxon>Polyphaga</taxon>
        <taxon>Elateriformia</taxon>
        <taxon>Elateroidea</taxon>
        <taxon>Lampyridae</taxon>
        <taxon>Lampyrinae</taxon>
        <taxon>Pyrocoelia</taxon>
    </lineage>
</organism>
<reference evidence="2 3" key="1">
    <citation type="journal article" date="2024" name="Insects">
        <title>An Improved Chromosome-Level Genome Assembly of the Firefly Pyrocoelia pectoralis.</title>
        <authorList>
            <person name="Fu X."/>
            <person name="Meyer-Rochow V.B."/>
            <person name="Ballantyne L."/>
            <person name="Zhu X."/>
        </authorList>
    </citation>
    <scope>NUCLEOTIDE SEQUENCE [LARGE SCALE GENOMIC DNA]</scope>
    <source>
        <strain evidence="2">XCY_ONT2</strain>
    </source>
</reference>